<organism evidence="2 3">
    <name type="scientific">Periophthalmus magnuspinnatus</name>
    <dbReference type="NCBI Taxonomy" id="409849"/>
    <lineage>
        <taxon>Eukaryota</taxon>
        <taxon>Metazoa</taxon>
        <taxon>Chordata</taxon>
        <taxon>Craniata</taxon>
        <taxon>Vertebrata</taxon>
        <taxon>Euteleostomi</taxon>
        <taxon>Actinopterygii</taxon>
        <taxon>Neopterygii</taxon>
        <taxon>Teleostei</taxon>
        <taxon>Neoteleostei</taxon>
        <taxon>Acanthomorphata</taxon>
        <taxon>Gobiaria</taxon>
        <taxon>Gobiiformes</taxon>
        <taxon>Gobioidei</taxon>
        <taxon>Gobiidae</taxon>
        <taxon>Oxudercinae</taxon>
        <taxon>Periophthalmus</taxon>
    </lineage>
</organism>
<accession>A0A3B4BG57</accession>
<dbReference type="SUPFAM" id="SSF56436">
    <property type="entry name" value="C-type lectin-like"/>
    <property type="match status" value="1"/>
</dbReference>
<evidence type="ECO:0000259" key="1">
    <source>
        <dbReference type="PROSITE" id="PS50041"/>
    </source>
</evidence>
<name>A0A3B4BG57_9GOBI</name>
<protein>
    <recommendedName>
        <fullName evidence="1">C-type lectin domain-containing protein</fullName>
    </recommendedName>
</protein>
<dbReference type="STRING" id="409849.ENSPMGP00000028838"/>
<feature type="domain" description="C-type lectin" evidence="1">
    <location>
        <begin position="40"/>
        <end position="101"/>
    </location>
</feature>
<sequence length="134" mass="15251">MMEQSILSLGDADSPIILCVIVKLTKVTRYSQCPPGWLPNRRHCYTVEKKPLAWSQARQSCSDRAAGSHLADLKTRQDLYFITSHLMSLNSLLLLWTALNDRLVIKSDIFEGKQVLLFQASPSFSRCFLCIHRP</sequence>
<evidence type="ECO:0000313" key="3">
    <source>
        <dbReference type="Proteomes" id="UP000261520"/>
    </source>
</evidence>
<evidence type="ECO:0000313" key="2">
    <source>
        <dbReference type="Ensembl" id="ENSPMGP00000028838.1"/>
    </source>
</evidence>
<dbReference type="Proteomes" id="UP000261520">
    <property type="component" value="Unplaced"/>
</dbReference>
<dbReference type="InterPro" id="IPR016186">
    <property type="entry name" value="C-type_lectin-like/link_sf"/>
</dbReference>
<keyword evidence="3" id="KW-1185">Reference proteome</keyword>
<dbReference type="PROSITE" id="PS50041">
    <property type="entry name" value="C_TYPE_LECTIN_2"/>
    <property type="match status" value="1"/>
</dbReference>
<dbReference type="InterPro" id="IPR016187">
    <property type="entry name" value="CTDL_fold"/>
</dbReference>
<dbReference type="InterPro" id="IPR001304">
    <property type="entry name" value="C-type_lectin-like"/>
</dbReference>
<dbReference type="Ensembl" id="ENSPMGT00000030701.1">
    <property type="protein sequence ID" value="ENSPMGP00000028838.1"/>
    <property type="gene ID" value="ENSPMGG00000023218.1"/>
</dbReference>
<dbReference type="Gene3D" id="3.10.100.10">
    <property type="entry name" value="Mannose-Binding Protein A, subunit A"/>
    <property type="match status" value="1"/>
</dbReference>
<reference evidence="2" key="1">
    <citation type="submission" date="2025-08" db="UniProtKB">
        <authorList>
            <consortium name="Ensembl"/>
        </authorList>
    </citation>
    <scope>IDENTIFICATION</scope>
</reference>
<dbReference type="AlphaFoldDB" id="A0A3B4BG57"/>
<proteinExistence type="predicted"/>
<reference evidence="2" key="2">
    <citation type="submission" date="2025-09" db="UniProtKB">
        <authorList>
            <consortium name="Ensembl"/>
        </authorList>
    </citation>
    <scope>IDENTIFICATION</scope>
</reference>